<comment type="caution">
    <text evidence="6">The sequence shown here is derived from an EMBL/GenBank/DDBJ whole genome shotgun (WGS) entry which is preliminary data.</text>
</comment>
<keyword evidence="4" id="KW-0472">Membrane</keyword>
<reference evidence="6" key="1">
    <citation type="submission" date="2016-11" db="EMBL/GenBank/DDBJ databases">
        <title>The genome of Nicotiana attenuata.</title>
        <authorList>
            <person name="Xu S."/>
            <person name="Brockmoeller T."/>
            <person name="Gaquerel E."/>
            <person name="Navarro A."/>
            <person name="Kuhl H."/>
            <person name="Gase K."/>
            <person name="Ling Z."/>
            <person name="Zhou W."/>
            <person name="Kreitzer C."/>
            <person name="Stanke M."/>
            <person name="Tang H."/>
            <person name="Lyons E."/>
            <person name="Pandey P."/>
            <person name="Pandey S.P."/>
            <person name="Timmermann B."/>
            <person name="Baldwin I.T."/>
        </authorList>
    </citation>
    <scope>NUCLEOTIDE SEQUENCE [LARGE SCALE GENOMIC DNA]</scope>
    <source>
        <strain evidence="6">UT</strain>
    </source>
</reference>
<keyword evidence="3" id="KW-0808">Transferase</keyword>
<evidence type="ECO:0000256" key="1">
    <source>
        <dbReference type="ARBA" id="ARBA00004606"/>
    </source>
</evidence>
<dbReference type="AlphaFoldDB" id="A0A1J6IP51"/>
<dbReference type="PANTHER" id="PTHR31042:SF77">
    <property type="entry name" value="GLYCOSYLTRANSFERASE"/>
    <property type="match status" value="1"/>
</dbReference>
<keyword evidence="2" id="KW-0328">Glycosyltransferase</keyword>
<gene>
    <name evidence="6" type="ORF">A4A49_55131</name>
</gene>
<keyword evidence="5" id="KW-0325">Glycoprotein</keyword>
<accession>A0A1J6IP51</accession>
<dbReference type="OMA" id="EHYLPNI"/>
<name>A0A1J6IP51_NICAT</name>
<keyword evidence="7" id="KW-1185">Reference proteome</keyword>
<sequence length="120" mass="14099">MKITSDRMFYPIFQEHCQAPCYNDEHYLPNIVNILYPQMNSNRTITWVDWSIRGGPHPRKVGGHDITDEFLNQIRFGTECLYNGNITNICYLFARKFMPDTLQPLLWVAPVVLGFILKIY</sequence>
<evidence type="ECO:0000256" key="3">
    <source>
        <dbReference type="ARBA" id="ARBA00022679"/>
    </source>
</evidence>
<dbReference type="Gramene" id="OIS99494">
    <property type="protein sequence ID" value="OIS99494"/>
    <property type="gene ID" value="A4A49_55131"/>
</dbReference>
<dbReference type="GO" id="GO:0016020">
    <property type="term" value="C:membrane"/>
    <property type="evidence" value="ECO:0007669"/>
    <property type="project" value="UniProtKB-SubCell"/>
</dbReference>
<dbReference type="InterPro" id="IPR044174">
    <property type="entry name" value="BC10-like"/>
</dbReference>
<dbReference type="STRING" id="49451.A0A1J6IP51"/>
<dbReference type="InterPro" id="IPR003406">
    <property type="entry name" value="Glyco_trans_14"/>
</dbReference>
<comment type="subcellular location">
    <subcellularLocation>
        <location evidence="1">Membrane</location>
        <topology evidence="1">Single-pass type II membrane protein</topology>
    </subcellularLocation>
</comment>
<evidence type="ECO:0000256" key="2">
    <source>
        <dbReference type="ARBA" id="ARBA00022676"/>
    </source>
</evidence>
<dbReference type="Proteomes" id="UP000187609">
    <property type="component" value="Unassembled WGS sequence"/>
</dbReference>
<proteinExistence type="predicted"/>
<evidence type="ECO:0000313" key="7">
    <source>
        <dbReference type="Proteomes" id="UP000187609"/>
    </source>
</evidence>
<dbReference type="EMBL" id="MJEQ01037190">
    <property type="protein sequence ID" value="OIS99494.1"/>
    <property type="molecule type" value="Genomic_DNA"/>
</dbReference>
<organism evidence="6 7">
    <name type="scientific">Nicotiana attenuata</name>
    <name type="common">Coyote tobacco</name>
    <dbReference type="NCBI Taxonomy" id="49451"/>
    <lineage>
        <taxon>Eukaryota</taxon>
        <taxon>Viridiplantae</taxon>
        <taxon>Streptophyta</taxon>
        <taxon>Embryophyta</taxon>
        <taxon>Tracheophyta</taxon>
        <taxon>Spermatophyta</taxon>
        <taxon>Magnoliopsida</taxon>
        <taxon>eudicotyledons</taxon>
        <taxon>Gunneridae</taxon>
        <taxon>Pentapetalae</taxon>
        <taxon>asterids</taxon>
        <taxon>lamiids</taxon>
        <taxon>Solanales</taxon>
        <taxon>Solanaceae</taxon>
        <taxon>Nicotianoideae</taxon>
        <taxon>Nicotianeae</taxon>
        <taxon>Nicotiana</taxon>
    </lineage>
</organism>
<dbReference type="GO" id="GO:0016757">
    <property type="term" value="F:glycosyltransferase activity"/>
    <property type="evidence" value="ECO:0007669"/>
    <property type="project" value="UniProtKB-KW"/>
</dbReference>
<dbReference type="PANTHER" id="PTHR31042">
    <property type="entry name" value="CORE-2/I-BRANCHING BETA-1,6-N-ACETYLGLUCOSAMINYLTRANSFERASE FAMILY PROTEIN-RELATED"/>
    <property type="match status" value="1"/>
</dbReference>
<evidence type="ECO:0000313" key="6">
    <source>
        <dbReference type="EMBL" id="OIS99494.1"/>
    </source>
</evidence>
<evidence type="ECO:0000256" key="4">
    <source>
        <dbReference type="ARBA" id="ARBA00023136"/>
    </source>
</evidence>
<protein>
    <submittedName>
        <fullName evidence="6">Uncharacterized protein</fullName>
    </submittedName>
</protein>
<dbReference type="Pfam" id="PF02485">
    <property type="entry name" value="Branch"/>
    <property type="match status" value="1"/>
</dbReference>
<evidence type="ECO:0000256" key="5">
    <source>
        <dbReference type="ARBA" id="ARBA00023180"/>
    </source>
</evidence>